<evidence type="ECO:0000259" key="9">
    <source>
        <dbReference type="Pfam" id="PF00891"/>
    </source>
</evidence>
<name>A0A2P6QQ71_ROSCH</name>
<evidence type="ECO:0000256" key="1">
    <source>
        <dbReference type="ARBA" id="ARBA00004928"/>
    </source>
</evidence>
<dbReference type="CDD" id="cd02440">
    <property type="entry name" value="AdoMet_MTases"/>
    <property type="match status" value="1"/>
</dbReference>
<evidence type="ECO:0000313" key="12">
    <source>
        <dbReference type="Proteomes" id="UP000238479"/>
    </source>
</evidence>
<evidence type="ECO:0000259" key="10">
    <source>
        <dbReference type="Pfam" id="PF08100"/>
    </source>
</evidence>
<dbReference type="Gene3D" id="1.10.10.10">
    <property type="entry name" value="Winged helix-like DNA-binding domain superfamily/Winged helix DNA-binding domain"/>
    <property type="match status" value="1"/>
</dbReference>
<dbReference type="PANTHER" id="PTHR11746">
    <property type="entry name" value="O-METHYLTRANSFERASE"/>
    <property type="match status" value="1"/>
</dbReference>
<dbReference type="GO" id="GO:0047763">
    <property type="term" value="F:caffeate O-methyltransferase activity"/>
    <property type="evidence" value="ECO:0007669"/>
    <property type="project" value="UniProtKB-EC"/>
</dbReference>
<feature type="domain" description="O-methyltransferase dimerisation" evidence="10">
    <location>
        <begin position="33"/>
        <end position="120"/>
    </location>
</feature>
<dbReference type="SUPFAM" id="SSF53335">
    <property type="entry name" value="S-adenosyl-L-methionine-dependent methyltransferases"/>
    <property type="match status" value="1"/>
</dbReference>
<comment type="caution">
    <text evidence="11">The sequence shown here is derived from an EMBL/GenBank/DDBJ whole genome shotgun (WGS) entry which is preliminary data.</text>
</comment>
<dbReference type="EC" id="2.1.1.68" evidence="6"/>
<feature type="domain" description="O-methyltransferase C-terminal" evidence="9">
    <location>
        <begin position="143"/>
        <end position="348"/>
    </location>
</feature>
<evidence type="ECO:0000256" key="7">
    <source>
        <dbReference type="ARBA" id="ARBA00045231"/>
    </source>
</evidence>
<keyword evidence="4" id="KW-0949">S-adenosyl-L-methionine</keyword>
<dbReference type="SUPFAM" id="SSF46785">
    <property type="entry name" value="Winged helix' DNA-binding domain"/>
    <property type="match status" value="1"/>
</dbReference>
<dbReference type="Gene3D" id="3.40.50.150">
    <property type="entry name" value="Vaccinia Virus protein VP39"/>
    <property type="match status" value="1"/>
</dbReference>
<dbReference type="GO" id="GO:0046983">
    <property type="term" value="F:protein dimerization activity"/>
    <property type="evidence" value="ECO:0007669"/>
    <property type="project" value="InterPro"/>
</dbReference>
<evidence type="ECO:0000256" key="3">
    <source>
        <dbReference type="ARBA" id="ARBA00022679"/>
    </source>
</evidence>
<evidence type="ECO:0000256" key="2">
    <source>
        <dbReference type="ARBA" id="ARBA00022603"/>
    </source>
</evidence>
<dbReference type="InterPro" id="IPR029063">
    <property type="entry name" value="SAM-dependent_MTases_sf"/>
</dbReference>
<dbReference type="Gramene" id="PRQ36323">
    <property type="protein sequence ID" value="PRQ36323"/>
    <property type="gene ID" value="RchiOBHm_Chr4g0390171"/>
</dbReference>
<gene>
    <name evidence="11" type="ORF">RchiOBHm_Chr4g0390171</name>
</gene>
<evidence type="ECO:0000256" key="4">
    <source>
        <dbReference type="ARBA" id="ARBA00022691"/>
    </source>
</evidence>
<accession>A0A2P6QQ71</accession>
<evidence type="ECO:0000256" key="8">
    <source>
        <dbReference type="PIRSR" id="PIRSR005739-1"/>
    </source>
</evidence>
<dbReference type="PIRSF" id="PIRSF005739">
    <property type="entry name" value="O-mtase"/>
    <property type="match status" value="1"/>
</dbReference>
<protein>
    <recommendedName>
        <fullName evidence="6">caffeate O-methyltransferase</fullName>
        <ecNumber evidence="6">2.1.1.68</ecNumber>
    </recommendedName>
</protein>
<keyword evidence="12" id="KW-1185">Reference proteome</keyword>
<evidence type="ECO:0000256" key="6">
    <source>
        <dbReference type="ARBA" id="ARBA00039011"/>
    </source>
</evidence>
<dbReference type="InterPro" id="IPR016461">
    <property type="entry name" value="COMT-like"/>
</dbReference>
<dbReference type="STRING" id="74649.A0A2P6QQ71"/>
<dbReference type="Pfam" id="PF08100">
    <property type="entry name" value="Dimerisation"/>
    <property type="match status" value="1"/>
</dbReference>
<feature type="active site" description="Proton acceptor" evidence="8">
    <location>
        <position position="272"/>
    </location>
</feature>
<dbReference type="GO" id="GO:0009809">
    <property type="term" value="P:lignin biosynthetic process"/>
    <property type="evidence" value="ECO:0007669"/>
    <property type="project" value="UniProtKB-KW"/>
</dbReference>
<keyword evidence="3 11" id="KW-0808">Transferase</keyword>
<sequence length="366" mass="40157">MASPLEIETLRYSSILVDAKRKEEESSFDHAVQLMLSSALPMSIQSAIDLGLFDIISKAGTDAKLSVSDIAAKIGTKNPEAPVMLDRILRLLTSHSVLSCSVVNGQRLYSLTAVSKHFATNEDGASLGPTTALLQCNLSLNCWSQIRDAVVEGGIPFNRIYGKTPYQYQDSDPKFNQLFNLGMVNLTTLVMRRILDSYQGFEHLNQVVDVGGGLGIALSLITSKYSYIKGINYDLPHVIKEAPHYPGVEHVGGDMFSKVPCGDAIFLKNVLHDWMDEQCIKLLKNCYTAIPDKGKVIVVETLASIEPNTSLAEKISSELDVIMMTVAPGGKERTQHQFMDLATAAGFSGIKYECLASYLHVMEFIK</sequence>
<dbReference type="Pfam" id="PF00891">
    <property type="entry name" value="Methyltransf_2"/>
    <property type="match status" value="1"/>
</dbReference>
<dbReference type="OrthoDB" id="1535081at2759"/>
<dbReference type="EMBL" id="PDCK01000042">
    <property type="protein sequence ID" value="PRQ36323.1"/>
    <property type="molecule type" value="Genomic_DNA"/>
</dbReference>
<dbReference type="Proteomes" id="UP000238479">
    <property type="component" value="Chromosome 4"/>
</dbReference>
<evidence type="ECO:0000256" key="5">
    <source>
        <dbReference type="ARBA" id="ARBA00022733"/>
    </source>
</evidence>
<reference evidence="11 12" key="1">
    <citation type="journal article" date="2018" name="Nat. Genet.">
        <title>The Rosa genome provides new insights in the design of modern roses.</title>
        <authorList>
            <person name="Bendahmane M."/>
        </authorList>
    </citation>
    <scope>NUCLEOTIDE SEQUENCE [LARGE SCALE GENOMIC DNA]</scope>
    <source>
        <strain evidence="12">cv. Old Blush</strain>
    </source>
</reference>
<dbReference type="InterPro" id="IPR001077">
    <property type="entry name" value="COMT_C"/>
</dbReference>
<evidence type="ECO:0000313" key="11">
    <source>
        <dbReference type="EMBL" id="PRQ36323.1"/>
    </source>
</evidence>
<dbReference type="FunFam" id="3.40.50.150:FF:000061">
    <property type="entry name" value="Caffeic acid O-methyltransferase"/>
    <property type="match status" value="1"/>
</dbReference>
<keyword evidence="5" id="KW-0438">Lignin biosynthesis</keyword>
<dbReference type="AlphaFoldDB" id="A0A2P6QQ71"/>
<keyword evidence="2 11" id="KW-0489">Methyltransferase</keyword>
<dbReference type="InterPro" id="IPR036388">
    <property type="entry name" value="WH-like_DNA-bd_sf"/>
</dbReference>
<dbReference type="GO" id="GO:0032259">
    <property type="term" value="P:methylation"/>
    <property type="evidence" value="ECO:0007669"/>
    <property type="project" value="UniProtKB-KW"/>
</dbReference>
<dbReference type="PROSITE" id="PS51683">
    <property type="entry name" value="SAM_OMT_II"/>
    <property type="match status" value="1"/>
</dbReference>
<organism evidence="11 12">
    <name type="scientific">Rosa chinensis</name>
    <name type="common">China rose</name>
    <dbReference type="NCBI Taxonomy" id="74649"/>
    <lineage>
        <taxon>Eukaryota</taxon>
        <taxon>Viridiplantae</taxon>
        <taxon>Streptophyta</taxon>
        <taxon>Embryophyta</taxon>
        <taxon>Tracheophyta</taxon>
        <taxon>Spermatophyta</taxon>
        <taxon>Magnoliopsida</taxon>
        <taxon>eudicotyledons</taxon>
        <taxon>Gunneridae</taxon>
        <taxon>Pentapetalae</taxon>
        <taxon>rosids</taxon>
        <taxon>fabids</taxon>
        <taxon>Rosales</taxon>
        <taxon>Rosaceae</taxon>
        <taxon>Rosoideae</taxon>
        <taxon>Rosoideae incertae sedis</taxon>
        <taxon>Rosa</taxon>
    </lineage>
</organism>
<dbReference type="InterPro" id="IPR012967">
    <property type="entry name" value="COMT_dimerisation"/>
</dbReference>
<comment type="function">
    <text evidence="7">Catalyzes the conversion of caffeic acid to ferulic acid and of 5-hydroxyferulic acid to sinapic acid. The resulting products may subsequently be converted to the corresponding alcohols that are incorporated into lignins.</text>
</comment>
<comment type="pathway">
    <text evidence="1">Aromatic compound metabolism; phenylpropanoid biosynthesis.</text>
</comment>
<proteinExistence type="predicted"/>
<dbReference type="InterPro" id="IPR036390">
    <property type="entry name" value="WH_DNA-bd_sf"/>
</dbReference>
<dbReference type="FunFam" id="1.10.10.10:FF:000357">
    <property type="entry name" value="Caffeic acid 3-O-methyltransferase"/>
    <property type="match status" value="1"/>
</dbReference>